<evidence type="ECO:0000256" key="1">
    <source>
        <dbReference type="SAM" id="Phobius"/>
    </source>
</evidence>
<keyword evidence="1" id="KW-1133">Transmembrane helix</keyword>
<keyword evidence="1" id="KW-0812">Transmembrane</keyword>
<organism evidence="2 3">
    <name type="scientific">Bartonella quintana (strain Toulouse)</name>
    <name type="common">Rochalimaea quintana</name>
    <dbReference type="NCBI Taxonomy" id="283165"/>
    <lineage>
        <taxon>Bacteria</taxon>
        <taxon>Pseudomonadati</taxon>
        <taxon>Pseudomonadota</taxon>
        <taxon>Alphaproteobacteria</taxon>
        <taxon>Hyphomicrobiales</taxon>
        <taxon>Bartonellaceae</taxon>
        <taxon>Bartonella</taxon>
    </lineage>
</organism>
<evidence type="ECO:0000313" key="2">
    <source>
        <dbReference type="EMBL" id="CAF26326.1"/>
    </source>
</evidence>
<keyword evidence="1" id="KW-0472">Membrane</keyword>
<name>A0A0H3LUJ5_BARQU</name>
<protein>
    <submittedName>
        <fullName evidence="2">Uncharacterized protein</fullName>
    </submittedName>
</protein>
<dbReference type="RefSeq" id="WP_011179569.1">
    <property type="nucleotide sequence ID" value="NC_005955.1"/>
</dbReference>
<dbReference type="eggNOG" id="ENOG503236H">
    <property type="taxonomic scope" value="Bacteria"/>
</dbReference>
<dbReference type="HOGENOM" id="CLU_161847_0_0_5"/>
<dbReference type="Proteomes" id="UP000000597">
    <property type="component" value="Chromosome"/>
</dbReference>
<feature type="transmembrane region" description="Helical" evidence="1">
    <location>
        <begin position="20"/>
        <end position="40"/>
    </location>
</feature>
<reference evidence="2 3" key="1">
    <citation type="journal article" date="2004" name="Proc. Natl. Acad. Sci. U.S.A.">
        <title>The louse-borne human pathogen Bartonella quintana is a genomic derivative of the zoonotic agent Bartonella henselae.</title>
        <authorList>
            <person name="Alsmark U.C.M."/>
            <person name="Frank A.C."/>
            <person name="Karlberg E.O."/>
            <person name="Legault B.-A."/>
            <person name="Ardell D.H."/>
            <person name="Canbaeck B."/>
            <person name="Eriksson A.-S."/>
            <person name="Naeslund A.K."/>
            <person name="Handley S.A."/>
            <person name="Huvet M."/>
            <person name="La Scola B."/>
            <person name="Holmberg M."/>
            <person name="Andersson S.G.E."/>
        </authorList>
    </citation>
    <scope>NUCLEOTIDE SEQUENCE [LARGE SCALE GENOMIC DNA]</scope>
    <source>
        <strain evidence="2 3">Toulouse</strain>
    </source>
</reference>
<dbReference type="OrthoDB" id="7926308at2"/>
<sequence length="127" mass="14514">MFFLHLHRKKEKFFPFTASLLLSSFGILLMNSLLGVYAYFIAQSHINNVITFNALDSENKYDQLNVTKAANKKFITLHRDHVLSFISAFQNIPALNVSLIVPVVIVCIRFHNFQTQCFANKRAPPLA</sequence>
<dbReference type="KEGG" id="bqu:BQ08460"/>
<dbReference type="AlphaFoldDB" id="A0A0H3LUJ5"/>
<dbReference type="EMBL" id="BX897700">
    <property type="protein sequence ID" value="CAF26326.1"/>
    <property type="molecule type" value="Genomic_DNA"/>
</dbReference>
<gene>
    <name evidence="2" type="ordered locus">BQ08460</name>
</gene>
<evidence type="ECO:0000313" key="3">
    <source>
        <dbReference type="Proteomes" id="UP000000597"/>
    </source>
</evidence>
<proteinExistence type="predicted"/>
<accession>A0A0H3LUJ5</accession>